<protein>
    <submittedName>
        <fullName evidence="1">Uncharacterized protein</fullName>
    </submittedName>
</protein>
<proteinExistence type="predicted"/>
<evidence type="ECO:0000313" key="2">
    <source>
        <dbReference type="Proteomes" id="UP000630353"/>
    </source>
</evidence>
<name>A0A918XT03_9PROT</name>
<dbReference type="EMBL" id="BMZS01000005">
    <property type="protein sequence ID" value="GHD50894.1"/>
    <property type="molecule type" value="Genomic_DNA"/>
</dbReference>
<reference evidence="1" key="2">
    <citation type="submission" date="2020-09" db="EMBL/GenBank/DDBJ databases">
        <authorList>
            <person name="Sun Q."/>
            <person name="Kim S."/>
        </authorList>
    </citation>
    <scope>NUCLEOTIDE SEQUENCE</scope>
    <source>
        <strain evidence="1">KCTC 42651</strain>
    </source>
</reference>
<comment type="caution">
    <text evidence="1">The sequence shown here is derived from an EMBL/GenBank/DDBJ whole genome shotgun (WGS) entry which is preliminary data.</text>
</comment>
<gene>
    <name evidence="1" type="ORF">GCM10017083_24690</name>
</gene>
<organism evidence="1 2">
    <name type="scientific">Thalassobaculum fulvum</name>
    <dbReference type="NCBI Taxonomy" id="1633335"/>
    <lineage>
        <taxon>Bacteria</taxon>
        <taxon>Pseudomonadati</taxon>
        <taxon>Pseudomonadota</taxon>
        <taxon>Alphaproteobacteria</taxon>
        <taxon>Rhodospirillales</taxon>
        <taxon>Thalassobaculaceae</taxon>
        <taxon>Thalassobaculum</taxon>
    </lineage>
</organism>
<reference evidence="1" key="1">
    <citation type="journal article" date="2014" name="Int. J. Syst. Evol. Microbiol.">
        <title>Complete genome sequence of Corynebacterium casei LMG S-19264T (=DSM 44701T), isolated from a smear-ripened cheese.</title>
        <authorList>
            <consortium name="US DOE Joint Genome Institute (JGI-PGF)"/>
            <person name="Walter F."/>
            <person name="Albersmeier A."/>
            <person name="Kalinowski J."/>
            <person name="Ruckert C."/>
        </authorList>
    </citation>
    <scope>NUCLEOTIDE SEQUENCE</scope>
    <source>
        <strain evidence="1">KCTC 42651</strain>
    </source>
</reference>
<accession>A0A918XT03</accession>
<dbReference type="Proteomes" id="UP000630353">
    <property type="component" value="Unassembled WGS sequence"/>
</dbReference>
<evidence type="ECO:0000313" key="1">
    <source>
        <dbReference type="EMBL" id="GHD50894.1"/>
    </source>
</evidence>
<sequence length="457" mass="49283">MPASPPDRSLDLLAGRVFDIPEPQFVDLVRSLEARRLRIDQRATADAVLSRLRPRMSMARPARRPTPQRLFCLPFEDLLYDPGTRRKAVGRIPRSAIAPIWALFGEHASKGAIEAAAAALRTADPEDAAAVLAAGGPLWTEGARVLSTLDSTARKTANGRAQLRDALGGEPVLASLDDIVVMLRIAHPILELRSALPPPPIETVDKRGLAALVETLKTVAALHRDAVPYVLFALMARLRDLGSLAELFEMLAGTEAGDLVRAVSDQAGEAVVSQSEDRLIDVRTELADEDLPKADVARALGREVDALERAARAVGGGRALARRIDRVKAELGRVAREHVVTGADEQALAAIAALDDPLASNEEELRALREAEDRIVALRLCRKLADDPETTQVIDGAVKRIAAGLDARGRDLVQRLDANDVEVSVIDLYNTVRLVELVEGSDKADKLRLAGMKAMKG</sequence>
<dbReference type="RefSeq" id="WP_189989899.1">
    <property type="nucleotide sequence ID" value="NZ_BMZS01000005.1"/>
</dbReference>
<dbReference type="AlphaFoldDB" id="A0A918XT03"/>
<keyword evidence="2" id="KW-1185">Reference proteome</keyword>